<organism evidence="4 5">
    <name type="scientific">Oerskovia turbata</name>
    <dbReference type="NCBI Taxonomy" id="1713"/>
    <lineage>
        <taxon>Bacteria</taxon>
        <taxon>Bacillati</taxon>
        <taxon>Actinomycetota</taxon>
        <taxon>Actinomycetes</taxon>
        <taxon>Micrococcales</taxon>
        <taxon>Cellulomonadaceae</taxon>
        <taxon>Oerskovia</taxon>
    </lineage>
</organism>
<dbReference type="InterPro" id="IPR036895">
    <property type="entry name" value="Uracil-DNA_glycosylase-like_sf"/>
</dbReference>
<dbReference type="EMBL" id="SDJQ01000020">
    <property type="protein sequence ID" value="RXR32039.1"/>
    <property type="molecule type" value="Genomic_DNA"/>
</dbReference>
<dbReference type="SUPFAM" id="SSF52141">
    <property type="entry name" value="Uracil-DNA glycosylase-like"/>
    <property type="match status" value="1"/>
</dbReference>
<dbReference type="Proteomes" id="UP000290517">
    <property type="component" value="Unassembled WGS sequence"/>
</dbReference>
<evidence type="ECO:0000256" key="1">
    <source>
        <dbReference type="SAM" id="MobiDB-lite"/>
    </source>
</evidence>
<dbReference type="STRING" id="1713.GCA_000718325_02918"/>
<dbReference type="AlphaFoldDB" id="A0A4Q1KRS2"/>
<protein>
    <recommendedName>
        <fullName evidence="2">Uracil-DNA glycosylase-like domain-containing protein</fullName>
    </recommendedName>
</protein>
<evidence type="ECO:0000313" key="3">
    <source>
        <dbReference type="EMBL" id="RXR22703.1"/>
    </source>
</evidence>
<evidence type="ECO:0000313" key="5">
    <source>
        <dbReference type="Proteomes" id="UP000289805"/>
    </source>
</evidence>
<dbReference type="Gene3D" id="3.40.470.10">
    <property type="entry name" value="Uracil-DNA glycosylase-like domain"/>
    <property type="match status" value="1"/>
</dbReference>
<dbReference type="Pfam" id="PF03167">
    <property type="entry name" value="UDG"/>
    <property type="match status" value="1"/>
</dbReference>
<feature type="region of interest" description="Disordered" evidence="1">
    <location>
        <begin position="239"/>
        <end position="259"/>
    </location>
</feature>
<accession>A0A4Q1KRS2</accession>
<dbReference type="RefSeq" id="WP_051703165.1">
    <property type="nucleotide sequence ID" value="NZ_JOFV01000014.1"/>
</dbReference>
<feature type="domain" description="Uracil-DNA glycosylase-like" evidence="2">
    <location>
        <begin position="44"/>
        <end position="166"/>
    </location>
</feature>
<feature type="compositionally biased region" description="Basic and acidic residues" evidence="1">
    <location>
        <begin position="242"/>
        <end position="251"/>
    </location>
</feature>
<dbReference type="EMBL" id="SDJR01000012">
    <property type="protein sequence ID" value="RXR22703.1"/>
    <property type="molecule type" value="Genomic_DNA"/>
</dbReference>
<sequence length="259" mass="28368">MSTDHDPGPPPRIAEIFERLPGYGEHAALFWHDWGPVFYRGRLDGSARLLVIASDPGPTERIAGRSLVGNAGQRVQGFLTKLGLTRSYVCLNAYAYATLPSRADEAAREILRAPEHTRWRNELFDAVTGPDLQAIVAFGAQARDALRRWENAPNVPVHKVPHPSSRDPQALLDAWRDAVGDLRGVVTPDADGDATVPTYGATFEESDYAPIPRGDLPYGMPAFFGDDAWIRALGENGAVQRPRSDPRHTLEWRAPGGDG</sequence>
<name>A0A4Q1KRS2_9CELL</name>
<evidence type="ECO:0000259" key="2">
    <source>
        <dbReference type="Pfam" id="PF03167"/>
    </source>
</evidence>
<reference evidence="5 6" key="1">
    <citation type="submission" date="2019-01" db="EMBL/GenBank/DDBJ databases">
        <title>Oerskovia turbata Genome sequencing and assembly.</title>
        <authorList>
            <person name="Dou T."/>
        </authorList>
    </citation>
    <scope>NUCLEOTIDE SEQUENCE [LARGE SCALE GENOMIC DNA]</scope>
    <source>
        <strain evidence="4 5">JCM12123</strain>
        <strain evidence="3 6">JCM3160</strain>
    </source>
</reference>
<dbReference type="Proteomes" id="UP000289805">
    <property type="component" value="Unassembled WGS sequence"/>
</dbReference>
<dbReference type="InterPro" id="IPR005122">
    <property type="entry name" value="Uracil-DNA_glycosylase-like"/>
</dbReference>
<evidence type="ECO:0000313" key="4">
    <source>
        <dbReference type="EMBL" id="RXR32039.1"/>
    </source>
</evidence>
<dbReference type="OrthoDB" id="8203325at2"/>
<keyword evidence="6" id="KW-1185">Reference proteome</keyword>
<comment type="caution">
    <text evidence="4">The sequence shown here is derived from an EMBL/GenBank/DDBJ whole genome shotgun (WGS) entry which is preliminary data.</text>
</comment>
<proteinExistence type="predicted"/>
<evidence type="ECO:0000313" key="6">
    <source>
        <dbReference type="Proteomes" id="UP000290517"/>
    </source>
</evidence>
<gene>
    <name evidence="3" type="ORF">EQW73_15925</name>
    <name evidence="4" type="ORF">EQW78_15025</name>
</gene>